<sequence length="96" mass="11110">MSRNLGQTGLRGTWRSGCPMREFDDLPPQLRTWLASAILPWRPRSVRRAFERAMRRTRNPAEALKVLDEIQSRQIARDARDVWGGGYPLDSESRNT</sequence>
<keyword evidence="2" id="KW-1185">Reference proteome</keyword>
<dbReference type="Proteomes" id="UP000184292">
    <property type="component" value="Unassembled WGS sequence"/>
</dbReference>
<name>A0A1M6B2Z2_9RHOB</name>
<reference evidence="1 2" key="1">
    <citation type="submission" date="2016-11" db="EMBL/GenBank/DDBJ databases">
        <authorList>
            <person name="Jaros S."/>
            <person name="Januszkiewicz K."/>
            <person name="Wedrychowicz H."/>
        </authorList>
    </citation>
    <scope>NUCLEOTIDE SEQUENCE [LARGE SCALE GENOMIC DNA]</scope>
    <source>
        <strain evidence="1 2">DSM 100565</strain>
    </source>
</reference>
<proteinExistence type="predicted"/>
<dbReference type="Pfam" id="PF20135">
    <property type="entry name" value="DUF6525"/>
    <property type="match status" value="1"/>
</dbReference>
<dbReference type="InterPro" id="IPR045386">
    <property type="entry name" value="DUF6525"/>
</dbReference>
<gene>
    <name evidence="1" type="ORF">SAMN05444417_0753</name>
</gene>
<dbReference type="AlphaFoldDB" id="A0A1M6B2Z2"/>
<dbReference type="OrthoDB" id="7658988at2"/>
<dbReference type="EMBL" id="FQYO01000001">
    <property type="protein sequence ID" value="SHI43119.1"/>
    <property type="molecule type" value="Genomic_DNA"/>
</dbReference>
<dbReference type="RefSeq" id="WP_073326441.1">
    <property type="nucleotide sequence ID" value="NZ_FQYO01000001.1"/>
</dbReference>
<protein>
    <submittedName>
        <fullName evidence="1">Uncharacterized protein</fullName>
    </submittedName>
</protein>
<evidence type="ECO:0000313" key="1">
    <source>
        <dbReference type="EMBL" id="SHI43119.1"/>
    </source>
</evidence>
<organism evidence="1 2">
    <name type="scientific">Wenxinia saemankumensis</name>
    <dbReference type="NCBI Taxonomy" id="1447782"/>
    <lineage>
        <taxon>Bacteria</taxon>
        <taxon>Pseudomonadati</taxon>
        <taxon>Pseudomonadota</taxon>
        <taxon>Alphaproteobacteria</taxon>
        <taxon>Rhodobacterales</taxon>
        <taxon>Roseobacteraceae</taxon>
        <taxon>Wenxinia</taxon>
    </lineage>
</organism>
<evidence type="ECO:0000313" key="2">
    <source>
        <dbReference type="Proteomes" id="UP000184292"/>
    </source>
</evidence>
<accession>A0A1M6B2Z2</accession>